<dbReference type="SUPFAM" id="SSF48403">
    <property type="entry name" value="Ankyrin repeat"/>
    <property type="match status" value="3"/>
</dbReference>
<dbReference type="InterPro" id="IPR002110">
    <property type="entry name" value="Ankyrin_rpt"/>
</dbReference>
<gene>
    <name evidence="2" type="ORF">BCR32DRAFT_300189</name>
</gene>
<protein>
    <recommendedName>
        <fullName evidence="4">Ankyrin</fullName>
    </recommendedName>
</protein>
<evidence type="ECO:0000256" key="1">
    <source>
        <dbReference type="PROSITE-ProRule" id="PRU00023"/>
    </source>
</evidence>
<evidence type="ECO:0000313" key="3">
    <source>
        <dbReference type="Proteomes" id="UP000193944"/>
    </source>
</evidence>
<dbReference type="InterPro" id="IPR036770">
    <property type="entry name" value="Ankyrin_rpt-contain_sf"/>
</dbReference>
<name>A0A1Y1X4P2_9FUNG</name>
<dbReference type="EMBL" id="MCFG01000148">
    <property type="protein sequence ID" value="ORX80326.1"/>
    <property type="molecule type" value="Genomic_DNA"/>
</dbReference>
<dbReference type="PROSITE" id="PS50088">
    <property type="entry name" value="ANK_REPEAT"/>
    <property type="match status" value="1"/>
</dbReference>
<dbReference type="PANTHER" id="PTHR24118:SF99">
    <property type="entry name" value="POTE ANKYRIN DOMAIN FAMILY MEMBER 3C-RELATED"/>
    <property type="match status" value="1"/>
</dbReference>
<evidence type="ECO:0008006" key="4">
    <source>
        <dbReference type="Google" id="ProtNLM"/>
    </source>
</evidence>
<sequence length="1197" mass="145344">MRSLKKKNLPKKRKEIKRLIAINDIVQLQNYITGNKIHINDISYVSSQFDVLQYAIRKSTSIDIINYFINMYNDLNYYNEKTSPLFEAIINRKFNIADLLIKKGANKQNLQLYNSFYNIFQDKIPHDDEILKYFLENNFFYNHKSFVNRKNSYFYQFCKSKYTSFYECSISNKNYIVFEMLLENDIRKDKEKFDQIFKIFEDYCLKKWFSSNSFHLYYKNQNKLKQLILNNISNIELRNKLCNFFNIKLVLYNQRKEIIDILKQSNLSELQKYIVKNQFQLKNFNSKYFDIIFIAVSCNVSIDILKYIIDECKYDNYDYNLENYYFERNNKKKRTLLYIALSNNNFEIVDLLLKKKVQINLKMNDNNNIISSLYDNKNLNNKNLKYILKNGYNHNINYNLKVTNTSNIIFKWITNYCNSFLEIFLKFCSPTEKNLIVKSEEYYQKAMEKNNYNAIVILLDNNNNKNKNKNNNNKSDRGRNMPLYVSYYYFKMKKSKKLKDKFLSGLKNTDNLSFHDLNFYYNSHDYSQTEDASYKYIDKSKYDELNKRIKWIFESDDDGNKRENIIKKLLNHKKDKSKFLDYIKEHNIILNDLNSLKFDILIFSIANEYSNEIIRYIINEYQESGIYLNYNMNECYNENRTNFYYYYHTPTLQDQNTLNDYEKEIIDYETPLIASLVKNNFEISNLLLSLLITNSHHNDYDIKGKLYYTLIEKVYNKKLLNEEILFYLLNKFKSATENITEKEKENIINDYKRHSVYDLLLLKWIKKSENHFLEIFLKYTNIKFNDFVMLKEYFYTAINYNNINAIFILFDNDFSKLLFFKIYDLSYGTLNEKFKKNIENSDIQFKDKNFYYNKLGNENKIIINQEKNISYLDEKRYDEIKMTIKYCFEIINKQKDFKEIFLFNNNKVNIHDFKSFINENNINMTEINTPNFDVLIYAIRINSSNEIIKYIIDQYKIQHISFNYAISTDESYDNNKIFVTPLLSCLEKNNFIIADLLIKEGADINYYYEDNKKTCYSNKINIYHEDINININIDSDDDYSYVKNGINPFFINYLNFINLKNIKYFINKHYNHPEYLLRSCIRSMISISEKRKLIDLIFYHYFYDNNFILNMLISFYKNKNFLSDNQLEKIITNEKRKLINEDLWSNAYYEKDIFDILYKYGSEKEIKKIFKKYIDYDFYNFYDNFSYDYIYTDDPWL</sequence>
<dbReference type="SMART" id="SM00248">
    <property type="entry name" value="ANK"/>
    <property type="match status" value="9"/>
</dbReference>
<reference evidence="2 3" key="2">
    <citation type="submission" date="2016-08" db="EMBL/GenBank/DDBJ databases">
        <title>Pervasive Adenine N6-methylation of Active Genes in Fungi.</title>
        <authorList>
            <consortium name="DOE Joint Genome Institute"/>
            <person name="Mondo S.J."/>
            <person name="Dannebaum R.O."/>
            <person name="Kuo R.C."/>
            <person name="Labutti K."/>
            <person name="Haridas S."/>
            <person name="Kuo A."/>
            <person name="Salamov A."/>
            <person name="Ahrendt S.R."/>
            <person name="Lipzen A."/>
            <person name="Sullivan W."/>
            <person name="Andreopoulos W.B."/>
            <person name="Clum A."/>
            <person name="Lindquist E."/>
            <person name="Daum C."/>
            <person name="Ramamoorthy G.K."/>
            <person name="Gryganskyi A."/>
            <person name="Culley D."/>
            <person name="Magnuson J.K."/>
            <person name="James T.Y."/>
            <person name="O'Malley M.A."/>
            <person name="Stajich J.E."/>
            <person name="Spatafora J.W."/>
            <person name="Visel A."/>
            <person name="Grigoriev I.V."/>
        </authorList>
    </citation>
    <scope>NUCLEOTIDE SEQUENCE [LARGE SCALE GENOMIC DNA]</scope>
    <source>
        <strain evidence="2 3">S4</strain>
    </source>
</reference>
<dbReference type="Proteomes" id="UP000193944">
    <property type="component" value="Unassembled WGS sequence"/>
</dbReference>
<dbReference type="Gene3D" id="1.25.40.20">
    <property type="entry name" value="Ankyrin repeat-containing domain"/>
    <property type="match status" value="2"/>
</dbReference>
<proteinExistence type="predicted"/>
<feature type="repeat" description="ANK" evidence="1">
    <location>
        <begin position="332"/>
        <end position="364"/>
    </location>
</feature>
<dbReference type="AlphaFoldDB" id="A0A1Y1X4P2"/>
<keyword evidence="3" id="KW-1185">Reference proteome</keyword>
<comment type="caution">
    <text evidence="2">The sequence shown here is derived from an EMBL/GenBank/DDBJ whole genome shotgun (WGS) entry which is preliminary data.</text>
</comment>
<dbReference type="PANTHER" id="PTHR24118">
    <property type="entry name" value="POTE ANKYRIN DOMAIN"/>
    <property type="match status" value="1"/>
</dbReference>
<dbReference type="Pfam" id="PF13606">
    <property type="entry name" value="Ank_3"/>
    <property type="match status" value="1"/>
</dbReference>
<reference evidence="2 3" key="1">
    <citation type="submission" date="2016-08" db="EMBL/GenBank/DDBJ databases">
        <title>A Parts List for Fungal Cellulosomes Revealed by Comparative Genomics.</title>
        <authorList>
            <consortium name="DOE Joint Genome Institute"/>
            <person name="Haitjema C.H."/>
            <person name="Gilmore S.P."/>
            <person name="Henske J.K."/>
            <person name="Solomon K.V."/>
            <person name="De Groot R."/>
            <person name="Kuo A."/>
            <person name="Mondo S.J."/>
            <person name="Salamov A.A."/>
            <person name="Labutti K."/>
            <person name="Zhao Z."/>
            <person name="Chiniquy J."/>
            <person name="Barry K."/>
            <person name="Brewer H.M."/>
            <person name="Purvine S.O."/>
            <person name="Wright A.T."/>
            <person name="Boxma B."/>
            <person name="Van Alen T."/>
            <person name="Hackstein J.H."/>
            <person name="Baker S.E."/>
            <person name="Grigoriev I.V."/>
            <person name="O'Malley M.A."/>
        </authorList>
    </citation>
    <scope>NUCLEOTIDE SEQUENCE [LARGE SCALE GENOMIC DNA]</scope>
    <source>
        <strain evidence="2 3">S4</strain>
    </source>
</reference>
<evidence type="ECO:0000313" key="2">
    <source>
        <dbReference type="EMBL" id="ORX80326.1"/>
    </source>
</evidence>
<organism evidence="2 3">
    <name type="scientific">Anaeromyces robustus</name>
    <dbReference type="NCBI Taxonomy" id="1754192"/>
    <lineage>
        <taxon>Eukaryota</taxon>
        <taxon>Fungi</taxon>
        <taxon>Fungi incertae sedis</taxon>
        <taxon>Chytridiomycota</taxon>
        <taxon>Chytridiomycota incertae sedis</taxon>
        <taxon>Neocallimastigomycetes</taxon>
        <taxon>Neocallimastigales</taxon>
        <taxon>Neocallimastigaceae</taxon>
        <taxon>Anaeromyces</taxon>
    </lineage>
</organism>
<keyword evidence="1" id="KW-0040">ANK repeat</keyword>
<accession>A0A1Y1X4P2</accession>